<dbReference type="SUPFAM" id="SSF81383">
    <property type="entry name" value="F-box domain"/>
    <property type="match status" value="1"/>
</dbReference>
<gene>
    <name evidence="2" type="ORF">MERR_LOCUS23559</name>
</gene>
<name>A0A6D2J4E2_9BRAS</name>
<comment type="caution">
    <text evidence="2">The sequence shown here is derived from an EMBL/GenBank/DDBJ whole genome shotgun (WGS) entry which is preliminary data.</text>
</comment>
<dbReference type="PANTHER" id="PTHR24414:SF184">
    <property type="entry name" value="GALACTOSE OXIDASE_KELCH REPEAT SUPERFAMILY PROTEIN"/>
    <property type="match status" value="1"/>
</dbReference>
<dbReference type="SUPFAM" id="SSF117281">
    <property type="entry name" value="Kelch motif"/>
    <property type="match status" value="1"/>
</dbReference>
<protein>
    <recommendedName>
        <fullName evidence="1">F-box domain-containing protein</fullName>
    </recommendedName>
</protein>
<dbReference type="InterPro" id="IPR001810">
    <property type="entry name" value="F-box_dom"/>
</dbReference>
<dbReference type="Gene3D" id="2.120.10.80">
    <property type="entry name" value="Kelch-type beta propeller"/>
    <property type="match status" value="1"/>
</dbReference>
<dbReference type="InterPro" id="IPR050354">
    <property type="entry name" value="F-box/kelch-repeat_ARATH"/>
</dbReference>
<dbReference type="InterPro" id="IPR015915">
    <property type="entry name" value="Kelch-typ_b-propeller"/>
</dbReference>
<dbReference type="Pfam" id="PF25210">
    <property type="entry name" value="Kelch_FKB95"/>
    <property type="match status" value="1"/>
</dbReference>
<accession>A0A6D2J4E2</accession>
<dbReference type="AlphaFoldDB" id="A0A6D2J4E2"/>
<evidence type="ECO:0000313" key="3">
    <source>
        <dbReference type="Proteomes" id="UP000467841"/>
    </source>
</evidence>
<organism evidence="2 3">
    <name type="scientific">Microthlaspi erraticum</name>
    <dbReference type="NCBI Taxonomy" id="1685480"/>
    <lineage>
        <taxon>Eukaryota</taxon>
        <taxon>Viridiplantae</taxon>
        <taxon>Streptophyta</taxon>
        <taxon>Embryophyta</taxon>
        <taxon>Tracheophyta</taxon>
        <taxon>Spermatophyta</taxon>
        <taxon>Magnoliopsida</taxon>
        <taxon>eudicotyledons</taxon>
        <taxon>Gunneridae</taxon>
        <taxon>Pentapetalae</taxon>
        <taxon>rosids</taxon>
        <taxon>malvids</taxon>
        <taxon>Brassicales</taxon>
        <taxon>Brassicaceae</taxon>
        <taxon>Coluteocarpeae</taxon>
        <taxon>Microthlaspi</taxon>
    </lineage>
</organism>
<evidence type="ECO:0000313" key="2">
    <source>
        <dbReference type="EMBL" id="CAA7036324.1"/>
    </source>
</evidence>
<dbReference type="CDD" id="cd22152">
    <property type="entry name" value="F-box_AtAFR-like"/>
    <property type="match status" value="1"/>
</dbReference>
<dbReference type="InterPro" id="IPR036047">
    <property type="entry name" value="F-box-like_dom_sf"/>
</dbReference>
<reference evidence="2" key="1">
    <citation type="submission" date="2020-01" db="EMBL/GenBank/DDBJ databases">
        <authorList>
            <person name="Mishra B."/>
        </authorList>
    </citation>
    <scope>NUCLEOTIDE SEQUENCE [LARGE SCALE GENOMIC DNA]</scope>
</reference>
<proteinExistence type="predicted"/>
<dbReference type="Pfam" id="PF00646">
    <property type="entry name" value="F-box"/>
    <property type="match status" value="1"/>
</dbReference>
<dbReference type="EMBL" id="CACVBM020001163">
    <property type="protein sequence ID" value="CAA7036324.1"/>
    <property type="molecule type" value="Genomic_DNA"/>
</dbReference>
<dbReference type="PROSITE" id="PS50181">
    <property type="entry name" value="FBOX"/>
    <property type="match status" value="1"/>
</dbReference>
<dbReference type="PANTHER" id="PTHR24414">
    <property type="entry name" value="F-BOX/KELCH-REPEAT PROTEIN SKIP4"/>
    <property type="match status" value="1"/>
</dbReference>
<dbReference type="Proteomes" id="UP000467841">
    <property type="component" value="Unassembled WGS sequence"/>
</dbReference>
<keyword evidence="3" id="KW-1185">Reference proteome</keyword>
<dbReference type="InterPro" id="IPR057499">
    <property type="entry name" value="Kelch_FKB95"/>
</dbReference>
<dbReference type="OrthoDB" id="45365at2759"/>
<dbReference type="SMART" id="SM00256">
    <property type="entry name" value="FBOX"/>
    <property type="match status" value="1"/>
</dbReference>
<feature type="domain" description="F-box" evidence="1">
    <location>
        <begin position="15"/>
        <end position="61"/>
    </location>
</feature>
<sequence>METPKKKLMLTPPQSTPILSLPYDLLLNCIAHVSRLYYPTLSLVSKSFRSLVASPELYKVRSLLGRTESCLYVCLKRGSKYSWFTLCRKPDKSLTNEEEDTSENKSSGYVLATASIPHSTYARFGSIVAVGSNIYNIDTSTGSVSVSILDCRSHTWRTTSSIFRVKRKFLSASALDGKIYVAGVCKEDDGSYKNSVEVFDTRTQSCDPVPIPFGEEYTKVNNQTLCIDGKFHVVLFDRRLLRYRKVIQDRRVLAYDSKQGRWDEVLRPGMSHYMISDSYCEIDNVLYSAANGAIRWYDTEESMWREVMSLVGLPELPDGERIQRDVRLADYGGKMAVLWEKISRYDNSYATIVWCAEIALERYQPCQIRGRVEWFDRVLTSYHYDIVKVVAATL</sequence>
<evidence type="ECO:0000259" key="1">
    <source>
        <dbReference type="PROSITE" id="PS50181"/>
    </source>
</evidence>